<proteinExistence type="predicted"/>
<sequence>MVSPLYLLVLGSLNSRYRMSRKTQREANLFGGQPLFDSFTFNPRERHVCSNTTRPFKHLLLVSSSPPSLRFACKRLTGCFGMTFTDPSSTSPSFAFITFFLVGFLKDK</sequence>
<protein>
    <submittedName>
        <fullName evidence="1">Uncharacterized protein</fullName>
    </submittedName>
</protein>
<dbReference type="AlphaFoldDB" id="A0A0F7SU83"/>
<reference evidence="1" key="1">
    <citation type="submission" date="2014-08" db="EMBL/GenBank/DDBJ databases">
        <authorList>
            <person name="Sharma Rahul"/>
            <person name="Thines Marco"/>
        </authorList>
    </citation>
    <scope>NUCLEOTIDE SEQUENCE</scope>
</reference>
<dbReference type="EMBL" id="LN483332">
    <property type="protein sequence ID" value="CED85011.1"/>
    <property type="molecule type" value="Genomic_DNA"/>
</dbReference>
<evidence type="ECO:0000313" key="1">
    <source>
        <dbReference type="EMBL" id="CED85011.1"/>
    </source>
</evidence>
<name>A0A0F7SU83_PHARH</name>
<organism evidence="1">
    <name type="scientific">Phaffia rhodozyma</name>
    <name type="common">Yeast</name>
    <name type="synonym">Xanthophyllomyces dendrorhous</name>
    <dbReference type="NCBI Taxonomy" id="264483"/>
    <lineage>
        <taxon>Eukaryota</taxon>
        <taxon>Fungi</taxon>
        <taxon>Dikarya</taxon>
        <taxon>Basidiomycota</taxon>
        <taxon>Agaricomycotina</taxon>
        <taxon>Tremellomycetes</taxon>
        <taxon>Cystofilobasidiales</taxon>
        <taxon>Mrakiaceae</taxon>
        <taxon>Phaffia</taxon>
    </lineage>
</organism>
<accession>A0A0F7SU83</accession>